<feature type="coiled-coil region" evidence="1">
    <location>
        <begin position="29"/>
        <end position="56"/>
    </location>
</feature>
<accession>A0A4S2D1B7</accession>
<evidence type="ECO:0000256" key="1">
    <source>
        <dbReference type="SAM" id="Coils"/>
    </source>
</evidence>
<name>A0A4S2D1B7_STEMA</name>
<proteinExistence type="predicted"/>
<dbReference type="Proteomes" id="UP000306631">
    <property type="component" value="Unassembled WGS sequence"/>
</dbReference>
<organism evidence="2 3">
    <name type="scientific">Stenotrophomonas maltophilia</name>
    <name type="common">Pseudomonas maltophilia</name>
    <name type="synonym">Xanthomonas maltophilia</name>
    <dbReference type="NCBI Taxonomy" id="40324"/>
    <lineage>
        <taxon>Bacteria</taxon>
        <taxon>Pseudomonadati</taxon>
        <taxon>Pseudomonadota</taxon>
        <taxon>Gammaproteobacteria</taxon>
        <taxon>Lysobacterales</taxon>
        <taxon>Lysobacteraceae</taxon>
        <taxon>Stenotrophomonas</taxon>
        <taxon>Stenotrophomonas maltophilia group</taxon>
    </lineage>
</organism>
<protein>
    <submittedName>
        <fullName evidence="2">Uncharacterized protein</fullName>
    </submittedName>
</protein>
<sequence>MGLETAALVALGTSALGAGANYYNTRQTEKRQDRELANQIRQRAQLQGEADTAVNRLLASRAASDGTGERNATANQYLDQVRKAQAAATTGLQQGGAVSDAYRQSANDAALGIGEYGTTAANLMARIDAPNQMRQRESIENAQLGSDLGRVARRSTGQDYVGQLRLQGIRRNPWLDAFTQLASGASGAIAGGSFGSDPTAGLSGQANAITGANNADIFNRAQQRWSY</sequence>
<dbReference type="RefSeq" id="WP_136003925.1">
    <property type="nucleotide sequence ID" value="NZ_SRYW01000004.1"/>
</dbReference>
<evidence type="ECO:0000313" key="3">
    <source>
        <dbReference type="Proteomes" id="UP000306631"/>
    </source>
</evidence>
<dbReference type="OrthoDB" id="6054504at2"/>
<comment type="caution">
    <text evidence="2">The sequence shown here is derived from an EMBL/GenBank/DDBJ whole genome shotgun (WGS) entry which is preliminary data.</text>
</comment>
<dbReference type="EMBL" id="SRYW01000004">
    <property type="protein sequence ID" value="TGY35257.1"/>
    <property type="molecule type" value="Genomic_DNA"/>
</dbReference>
<gene>
    <name evidence="2" type="ORF">E5352_05930</name>
</gene>
<reference evidence="2 3" key="1">
    <citation type="submission" date="2019-04" db="EMBL/GenBank/DDBJ databases">
        <title>Microbes associate with the intestines of laboratory mice.</title>
        <authorList>
            <person name="Navarre W."/>
            <person name="Wong E."/>
            <person name="Huang K."/>
            <person name="Tropini C."/>
            <person name="Ng K."/>
            <person name="Yu B."/>
        </authorList>
    </citation>
    <scope>NUCLEOTIDE SEQUENCE [LARGE SCALE GENOMIC DNA]</scope>
    <source>
        <strain evidence="2 3">NM62_B4-13</strain>
    </source>
</reference>
<evidence type="ECO:0000313" key="2">
    <source>
        <dbReference type="EMBL" id="TGY35257.1"/>
    </source>
</evidence>
<dbReference type="AlphaFoldDB" id="A0A4S2D1B7"/>
<keyword evidence="1" id="KW-0175">Coiled coil</keyword>